<name>A0A5N5DQS1_9PEZI</name>
<organism evidence="2 3">
    <name type="scientific">Lasiodiplodia theobromae</name>
    <dbReference type="NCBI Taxonomy" id="45133"/>
    <lineage>
        <taxon>Eukaryota</taxon>
        <taxon>Fungi</taxon>
        <taxon>Dikarya</taxon>
        <taxon>Ascomycota</taxon>
        <taxon>Pezizomycotina</taxon>
        <taxon>Dothideomycetes</taxon>
        <taxon>Dothideomycetes incertae sedis</taxon>
        <taxon>Botryosphaeriales</taxon>
        <taxon>Botryosphaeriaceae</taxon>
        <taxon>Lasiodiplodia</taxon>
    </lineage>
</organism>
<feature type="region of interest" description="Disordered" evidence="1">
    <location>
        <begin position="1"/>
        <end position="94"/>
    </location>
</feature>
<evidence type="ECO:0000256" key="1">
    <source>
        <dbReference type="SAM" id="MobiDB-lite"/>
    </source>
</evidence>
<reference evidence="2 3" key="1">
    <citation type="journal article" date="2019" name="Sci. Rep.">
        <title>A multi-omics analysis of the grapevine pathogen Lasiodiplodia theobromae reveals that temperature affects the expression of virulence- and pathogenicity-related genes.</title>
        <authorList>
            <person name="Felix C."/>
            <person name="Meneses R."/>
            <person name="Goncalves M.F.M."/>
            <person name="Tilleman L."/>
            <person name="Duarte A.S."/>
            <person name="Jorrin-Novo J.V."/>
            <person name="Van de Peer Y."/>
            <person name="Deforce D."/>
            <person name="Van Nieuwerburgh F."/>
            <person name="Esteves A.C."/>
            <person name="Alves A."/>
        </authorList>
    </citation>
    <scope>NUCLEOTIDE SEQUENCE [LARGE SCALE GENOMIC DNA]</scope>
    <source>
        <strain evidence="2 3">LA-SOL3</strain>
    </source>
</reference>
<evidence type="ECO:0000313" key="3">
    <source>
        <dbReference type="Proteomes" id="UP000325902"/>
    </source>
</evidence>
<evidence type="ECO:0000313" key="2">
    <source>
        <dbReference type="EMBL" id="KAB2579701.1"/>
    </source>
</evidence>
<dbReference type="Proteomes" id="UP000325902">
    <property type="component" value="Unassembled WGS sequence"/>
</dbReference>
<sequence length="94" mass="10352">MDAQRTTELEPASGENTSFSTQQERHHRRRGPPARRPTNPPAPRVAPPIPPGGSHPSPAQQQANNFDRLPLGRRQHAEVSQGEESSMEEDQGGR</sequence>
<comment type="caution">
    <text evidence="2">The sequence shown here is derived from an EMBL/GenBank/DDBJ whole genome shotgun (WGS) entry which is preliminary data.</text>
</comment>
<keyword evidence="3" id="KW-1185">Reference proteome</keyword>
<protein>
    <submittedName>
        <fullName evidence="2">Uncharacterized protein</fullName>
    </submittedName>
</protein>
<proteinExistence type="predicted"/>
<feature type="compositionally biased region" description="Acidic residues" evidence="1">
    <location>
        <begin position="85"/>
        <end position="94"/>
    </location>
</feature>
<dbReference type="AlphaFoldDB" id="A0A5N5DQS1"/>
<feature type="compositionally biased region" description="Pro residues" evidence="1">
    <location>
        <begin position="34"/>
        <end position="53"/>
    </location>
</feature>
<accession>A0A5N5DQS1</accession>
<gene>
    <name evidence="2" type="ORF">DBV05_g1612</name>
</gene>
<dbReference type="EMBL" id="VCHE01000006">
    <property type="protein sequence ID" value="KAB2579701.1"/>
    <property type="molecule type" value="Genomic_DNA"/>
</dbReference>